<gene>
    <name evidence="6" type="ORF">AB840_05075</name>
</gene>
<keyword evidence="4" id="KW-0460">Magnesium</keyword>
<evidence type="ECO:0000313" key="6">
    <source>
        <dbReference type="EMBL" id="KMO87036.1"/>
    </source>
</evidence>
<keyword evidence="7" id="KW-1185">Reference proteome</keyword>
<dbReference type="SUPFAM" id="SSF88713">
    <property type="entry name" value="Glycoside hydrolase/deacetylase"/>
    <property type="match status" value="1"/>
</dbReference>
<comment type="caution">
    <text evidence="6">The sequence shown here is derived from an EMBL/GenBank/DDBJ whole genome shotgun (WGS) entry which is preliminary data.</text>
</comment>
<dbReference type="AlphaFoldDB" id="A0A0J6ZQ40"/>
<name>A0A0J6ZQ40_9FIRM</name>
<evidence type="ECO:0000256" key="4">
    <source>
        <dbReference type="ARBA" id="ARBA00022842"/>
    </source>
</evidence>
<dbReference type="PANTHER" id="PTHR31609">
    <property type="entry name" value="YDJC DEACETYLASE FAMILY MEMBER"/>
    <property type="match status" value="1"/>
</dbReference>
<dbReference type="GO" id="GO:0016787">
    <property type="term" value="F:hydrolase activity"/>
    <property type="evidence" value="ECO:0007669"/>
    <property type="project" value="UniProtKB-KW"/>
</dbReference>
<dbReference type="GO" id="GO:0019213">
    <property type="term" value="F:deacetylase activity"/>
    <property type="evidence" value="ECO:0007669"/>
    <property type="project" value="TreeGrafter"/>
</dbReference>
<accession>A0A0J6ZQ40</accession>
<keyword evidence="5" id="KW-0119">Carbohydrate metabolism</keyword>
<evidence type="ECO:0000313" key="7">
    <source>
        <dbReference type="Proteomes" id="UP000036503"/>
    </source>
</evidence>
<dbReference type="PANTHER" id="PTHR31609:SF1">
    <property type="entry name" value="CARBOHYDRATE DEACETYLASE"/>
    <property type="match status" value="1"/>
</dbReference>
<dbReference type="STRING" id="39029.BSR42_04465"/>
<evidence type="ECO:0000256" key="1">
    <source>
        <dbReference type="ARBA" id="ARBA00001946"/>
    </source>
</evidence>
<dbReference type="InterPro" id="IPR006879">
    <property type="entry name" value="YdjC-like"/>
</dbReference>
<dbReference type="OrthoDB" id="9774177at2"/>
<dbReference type="Gene3D" id="3.20.20.370">
    <property type="entry name" value="Glycoside hydrolase/deacetylase"/>
    <property type="match status" value="1"/>
</dbReference>
<dbReference type="GO" id="GO:0046872">
    <property type="term" value="F:metal ion binding"/>
    <property type="evidence" value="ECO:0007669"/>
    <property type="project" value="UniProtKB-KW"/>
</dbReference>
<dbReference type="InterPro" id="IPR011330">
    <property type="entry name" value="Glyco_hydro/deAcase_b/a-brl"/>
</dbReference>
<dbReference type="PATRIC" id="fig|1122219.3.peg.360"/>
<dbReference type="Proteomes" id="UP000036503">
    <property type="component" value="Unassembled WGS sequence"/>
</dbReference>
<dbReference type="CDD" id="cd10808">
    <property type="entry name" value="YdjC"/>
    <property type="match status" value="1"/>
</dbReference>
<organism evidence="6 7">
    <name type="scientific">Megasphaera cerevisiae DSM 20462</name>
    <dbReference type="NCBI Taxonomy" id="1122219"/>
    <lineage>
        <taxon>Bacteria</taxon>
        <taxon>Bacillati</taxon>
        <taxon>Bacillota</taxon>
        <taxon>Negativicutes</taxon>
        <taxon>Veillonellales</taxon>
        <taxon>Veillonellaceae</taxon>
        <taxon>Megasphaera</taxon>
    </lineage>
</organism>
<evidence type="ECO:0000256" key="5">
    <source>
        <dbReference type="ARBA" id="ARBA00023277"/>
    </source>
</evidence>
<dbReference type="EMBL" id="LEKT01000011">
    <property type="protein sequence ID" value="KMO87036.1"/>
    <property type="molecule type" value="Genomic_DNA"/>
</dbReference>
<dbReference type="GO" id="GO:0005975">
    <property type="term" value="P:carbohydrate metabolic process"/>
    <property type="evidence" value="ECO:0007669"/>
    <property type="project" value="InterPro"/>
</dbReference>
<keyword evidence="2" id="KW-0479">Metal-binding</keyword>
<reference evidence="6 7" key="1">
    <citation type="submission" date="2015-06" db="EMBL/GenBank/DDBJ databases">
        <title>Draft genome sequence of beer spoilage bacterium Megasphaera cerevisiae type strain 20462.</title>
        <authorList>
            <person name="Kutumbaka K."/>
            <person name="Pasmowitz J."/>
            <person name="Mategko J."/>
            <person name="Reyes D."/>
            <person name="Friedrich A."/>
            <person name="Han S."/>
            <person name="Martens-Habbena W."/>
            <person name="Neal-McKinney J."/>
            <person name="Janagama H.K."/>
            <person name="Nadala C."/>
            <person name="Samadpour M."/>
        </authorList>
    </citation>
    <scope>NUCLEOTIDE SEQUENCE [LARGE SCALE GENOMIC DNA]</scope>
    <source>
        <strain evidence="6 7">DSM 20462</strain>
    </source>
</reference>
<proteinExistence type="predicted"/>
<dbReference type="Pfam" id="PF04794">
    <property type="entry name" value="YdjC"/>
    <property type="match status" value="1"/>
</dbReference>
<keyword evidence="3" id="KW-0378">Hydrolase</keyword>
<comment type="cofactor">
    <cofactor evidence="1">
        <name>Mg(2+)</name>
        <dbReference type="ChEBI" id="CHEBI:18420"/>
    </cofactor>
</comment>
<evidence type="ECO:0000256" key="3">
    <source>
        <dbReference type="ARBA" id="ARBA00022801"/>
    </source>
</evidence>
<evidence type="ECO:0000256" key="2">
    <source>
        <dbReference type="ARBA" id="ARBA00022723"/>
    </source>
</evidence>
<protein>
    <submittedName>
        <fullName evidence="6">Hopanoid biosynthesis associated protein HpnK</fullName>
    </submittedName>
</protein>
<sequence length="282" mass="31674">MNRIIINADDFGIHTDVNHAVTEACRHGVLTSTSLLASGPAFDEAVQLARQCPELGIGIHLCLVGSLPPVLSPQEVPSLTGADGLFPESYAAFIKKSCTGQIDYGQVYRELDAQMEKIMSLGLHITHVDSHQHLHVLPPVWAIVQALMKKYELHRLRIPRELCSFKVMTANPVRVMGRDGLTCLARRAMKDVRRLNFTTTDYFWGMVDGGHMTKTNLAYIIKKMPFGIHEIMVHPGISTGVLSQHFSWGYHWEDEFHALMSPDIRRLIEQKKTELVHYGALP</sequence>
<dbReference type="RefSeq" id="WP_048513772.1">
    <property type="nucleotide sequence ID" value="NZ_FUXD01000016.1"/>
</dbReference>
<dbReference type="InParanoid" id="A0A0J6ZQ40"/>